<dbReference type="PANTHER" id="PTHR48051">
    <property type="match status" value="1"/>
</dbReference>
<dbReference type="OrthoDB" id="1668230at2759"/>
<organism evidence="3 4">
    <name type="scientific">Pythium oligandrum</name>
    <name type="common">Mycoparasitic fungus</name>
    <dbReference type="NCBI Taxonomy" id="41045"/>
    <lineage>
        <taxon>Eukaryota</taxon>
        <taxon>Sar</taxon>
        <taxon>Stramenopiles</taxon>
        <taxon>Oomycota</taxon>
        <taxon>Peronosporomycetes</taxon>
        <taxon>Pythiales</taxon>
        <taxon>Pythiaceae</taxon>
        <taxon>Pythium</taxon>
    </lineage>
</organism>
<evidence type="ECO:0000313" key="3">
    <source>
        <dbReference type="EMBL" id="TMW63737.1"/>
    </source>
</evidence>
<dbReference type="SMART" id="SM00369">
    <property type="entry name" value="LRR_TYP"/>
    <property type="match status" value="5"/>
</dbReference>
<dbReference type="SUPFAM" id="SSF52058">
    <property type="entry name" value="L domain-like"/>
    <property type="match status" value="1"/>
</dbReference>
<dbReference type="PANTHER" id="PTHR48051:SF1">
    <property type="entry name" value="RAS SUPPRESSOR PROTEIN 1"/>
    <property type="match status" value="1"/>
</dbReference>
<dbReference type="InterPro" id="IPR050216">
    <property type="entry name" value="LRR_domain-containing"/>
</dbReference>
<keyword evidence="1" id="KW-0433">Leucine-rich repeat</keyword>
<dbReference type="InterPro" id="IPR001611">
    <property type="entry name" value="Leu-rich_rpt"/>
</dbReference>
<dbReference type="EMBL" id="SPLM01000072">
    <property type="protein sequence ID" value="TMW63737.1"/>
    <property type="molecule type" value="Genomic_DNA"/>
</dbReference>
<dbReference type="PRINTS" id="PR00019">
    <property type="entry name" value="LEURICHRPT"/>
</dbReference>
<evidence type="ECO:0000256" key="1">
    <source>
        <dbReference type="ARBA" id="ARBA00022614"/>
    </source>
</evidence>
<evidence type="ECO:0000313" key="4">
    <source>
        <dbReference type="Proteomes" id="UP000794436"/>
    </source>
</evidence>
<dbReference type="GO" id="GO:0005737">
    <property type="term" value="C:cytoplasm"/>
    <property type="evidence" value="ECO:0007669"/>
    <property type="project" value="TreeGrafter"/>
</dbReference>
<dbReference type="PROSITE" id="PS51450">
    <property type="entry name" value="LRR"/>
    <property type="match status" value="3"/>
</dbReference>
<protein>
    <submittedName>
        <fullName evidence="3">Uncharacterized protein</fullName>
    </submittedName>
</protein>
<accession>A0A8K1FLD6</accession>
<proteinExistence type="predicted"/>
<comment type="caution">
    <text evidence="3">The sequence shown here is derived from an EMBL/GenBank/DDBJ whole genome shotgun (WGS) entry which is preliminary data.</text>
</comment>
<sequence length="254" mass="28805">MPSPRDSERTEGVDDDVLQQRFQRCATQTAGTELDLSNLQLTGFPVEILTLFPSLRRLNLRQNALESIPDEFPRHLTHLVSLNLSYNALTRLPDHIGKLRALQKLSLSHNQLSALPSSFIGLHALEELDLSFNSLQTLDGDLGSQLLKLKTLNLAHNQLLEIPRAFVELMMLRVVDLSGNDRLLNVPDKIRRLHERNVILHSRAKRRELISRALRVRYAVQQIVEKPSPMVVSPTKAASRKKTQQAQRISVIET</sequence>
<dbReference type="Proteomes" id="UP000794436">
    <property type="component" value="Unassembled WGS sequence"/>
</dbReference>
<dbReference type="Pfam" id="PF13855">
    <property type="entry name" value="LRR_8"/>
    <property type="match status" value="2"/>
</dbReference>
<dbReference type="SMART" id="SM00364">
    <property type="entry name" value="LRR_BAC"/>
    <property type="match status" value="5"/>
</dbReference>
<dbReference type="Gene3D" id="3.80.10.10">
    <property type="entry name" value="Ribonuclease Inhibitor"/>
    <property type="match status" value="1"/>
</dbReference>
<keyword evidence="2" id="KW-0677">Repeat</keyword>
<gene>
    <name evidence="3" type="ORF">Poli38472_002678</name>
</gene>
<dbReference type="InterPro" id="IPR003591">
    <property type="entry name" value="Leu-rich_rpt_typical-subtyp"/>
</dbReference>
<name>A0A8K1FLD6_PYTOL</name>
<reference evidence="3" key="1">
    <citation type="submission" date="2019-03" db="EMBL/GenBank/DDBJ databases">
        <title>Long read genome sequence of the mycoparasitic Pythium oligandrum ATCC 38472 isolated from sugarbeet rhizosphere.</title>
        <authorList>
            <person name="Gaulin E."/>
        </authorList>
    </citation>
    <scope>NUCLEOTIDE SEQUENCE</scope>
    <source>
        <strain evidence="3">ATCC 38472_TT</strain>
    </source>
</reference>
<evidence type="ECO:0000256" key="2">
    <source>
        <dbReference type="ARBA" id="ARBA00022737"/>
    </source>
</evidence>
<keyword evidence="4" id="KW-1185">Reference proteome</keyword>
<dbReference type="InterPro" id="IPR032675">
    <property type="entry name" value="LRR_dom_sf"/>
</dbReference>
<dbReference type="AlphaFoldDB" id="A0A8K1FLD6"/>